<dbReference type="NCBIfam" id="TIGR00212">
    <property type="entry name" value="hemC"/>
    <property type="match status" value="1"/>
</dbReference>
<evidence type="ECO:0000256" key="8">
    <source>
        <dbReference type="ARBA" id="ARBA00048169"/>
    </source>
</evidence>
<dbReference type="InterPro" id="IPR036803">
    <property type="entry name" value="Porphobilinogen_deaminase_C_sf"/>
</dbReference>
<dbReference type="GO" id="GO:0004418">
    <property type="term" value="F:hydroxymethylbilane synthase activity"/>
    <property type="evidence" value="ECO:0007669"/>
    <property type="project" value="UniProtKB-UniRule"/>
</dbReference>
<evidence type="ECO:0000256" key="1">
    <source>
        <dbReference type="ARBA" id="ARBA00001916"/>
    </source>
</evidence>
<dbReference type="OrthoDB" id="9810298at2"/>
<dbReference type="InterPro" id="IPR022419">
    <property type="entry name" value="Porphobilin_deaminase_cofac_BS"/>
</dbReference>
<evidence type="ECO:0000256" key="2">
    <source>
        <dbReference type="ARBA" id="ARBA00002869"/>
    </source>
</evidence>
<dbReference type="EC" id="2.5.1.61" evidence="9"/>
<comment type="similarity">
    <text evidence="4">Belongs to the HMBS family.</text>
</comment>
<dbReference type="PRINTS" id="PR00151">
    <property type="entry name" value="PORPHBDMNASE"/>
</dbReference>
<keyword evidence="13" id="KW-1185">Reference proteome</keyword>
<dbReference type="SUPFAM" id="SSF53850">
    <property type="entry name" value="Periplasmic binding protein-like II"/>
    <property type="match status" value="1"/>
</dbReference>
<name>A0A4Q1D4F5_9BACT</name>
<dbReference type="Gene3D" id="3.40.190.10">
    <property type="entry name" value="Periplasmic binding protein-like II"/>
    <property type="match status" value="2"/>
</dbReference>
<dbReference type="InterPro" id="IPR000860">
    <property type="entry name" value="HemC"/>
</dbReference>
<protein>
    <recommendedName>
        <fullName evidence="9">Hydroxymethylbilane synthase</fullName>
        <ecNumber evidence="9">2.5.1.61</ecNumber>
    </recommendedName>
</protein>
<dbReference type="InterPro" id="IPR022417">
    <property type="entry name" value="Porphobilin_deaminase_N"/>
</dbReference>
<dbReference type="PIRSF" id="PIRSF001438">
    <property type="entry name" value="4pyrrol_synth_OHMeBilane_synth"/>
    <property type="match status" value="1"/>
</dbReference>
<comment type="function">
    <text evidence="2">Tetrapolymerization of the monopyrrole PBG into the hydroxymethylbilane pre-uroporphyrinogen in several discrete steps.</text>
</comment>
<comment type="subunit">
    <text evidence="5">Monomer.</text>
</comment>
<dbReference type="PANTHER" id="PTHR11557:SF0">
    <property type="entry name" value="PORPHOBILINOGEN DEAMINASE"/>
    <property type="match status" value="1"/>
</dbReference>
<feature type="domain" description="Porphobilinogen deaminase C-terminal" evidence="11">
    <location>
        <begin position="228"/>
        <end position="301"/>
    </location>
</feature>
<dbReference type="Proteomes" id="UP000290545">
    <property type="component" value="Unassembled WGS sequence"/>
</dbReference>
<keyword evidence="6 12" id="KW-0808">Transferase</keyword>
<dbReference type="Gene3D" id="3.30.160.40">
    <property type="entry name" value="Porphobilinogen deaminase, C-terminal domain"/>
    <property type="match status" value="1"/>
</dbReference>
<sequence length="317" mass="34624">MNQALKIGTRDSELAVWQATLVQQQLAAHGISSELVFIKSDGDIDLVTPLYEIGVQGIFTKTLDAALLSKRIDLAVHSMKDVPTQPAKGIVPAAVLKRASYKDLLVYKGELPNAIAHYNAQANYPPLTIATSSIRRKAQWLHRYPGHNIENLRGNVNTRLQKVADSNWNGAIFAAAGLERIEKRPEQSIELDWMLPAAAQGAIMVVCREDDNATLESCVLLHDTNTALCTRIERDFLRTLFGGCSTPISALAVIDKNLLSFTGNILSLNGQQKLEISEEIELDNDPALIEAIGKKAADTLLARGADKIVEEIRHAGS</sequence>
<comment type="cofactor">
    <cofactor evidence="1">
        <name>dipyrromethane</name>
        <dbReference type="ChEBI" id="CHEBI:60342"/>
    </cofactor>
</comment>
<evidence type="ECO:0000256" key="5">
    <source>
        <dbReference type="ARBA" id="ARBA00011245"/>
    </source>
</evidence>
<evidence type="ECO:0000256" key="3">
    <source>
        <dbReference type="ARBA" id="ARBA00004735"/>
    </source>
</evidence>
<comment type="catalytic activity">
    <reaction evidence="8">
        <text>4 porphobilinogen + H2O = hydroxymethylbilane + 4 NH4(+)</text>
        <dbReference type="Rhea" id="RHEA:13185"/>
        <dbReference type="ChEBI" id="CHEBI:15377"/>
        <dbReference type="ChEBI" id="CHEBI:28938"/>
        <dbReference type="ChEBI" id="CHEBI:57845"/>
        <dbReference type="ChEBI" id="CHEBI:58126"/>
        <dbReference type="EC" id="2.5.1.61"/>
    </reaction>
</comment>
<evidence type="ECO:0000256" key="6">
    <source>
        <dbReference type="ARBA" id="ARBA00022679"/>
    </source>
</evidence>
<evidence type="ECO:0000256" key="9">
    <source>
        <dbReference type="NCBIfam" id="TIGR00212"/>
    </source>
</evidence>
<dbReference type="InterPro" id="IPR022418">
    <property type="entry name" value="Porphobilinogen_deaminase_C"/>
</dbReference>
<keyword evidence="7" id="KW-0627">Porphyrin biosynthesis</keyword>
<comment type="caution">
    <text evidence="12">The sequence shown here is derived from an EMBL/GenBank/DDBJ whole genome shotgun (WGS) entry which is preliminary data.</text>
</comment>
<gene>
    <name evidence="12" type="ORF">ESB13_14355</name>
</gene>
<dbReference type="GO" id="GO:0005737">
    <property type="term" value="C:cytoplasm"/>
    <property type="evidence" value="ECO:0007669"/>
    <property type="project" value="UniProtKB-UniRule"/>
</dbReference>
<proteinExistence type="inferred from homology"/>
<reference evidence="12 13" key="1">
    <citation type="submission" date="2019-01" db="EMBL/GenBank/DDBJ databases">
        <title>Filimonas sp. strain TTM-71.</title>
        <authorList>
            <person name="Chen W.-M."/>
        </authorList>
    </citation>
    <scope>NUCLEOTIDE SEQUENCE [LARGE SCALE GENOMIC DNA]</scope>
    <source>
        <strain evidence="12 13">TTM-71</strain>
    </source>
</reference>
<dbReference type="EMBL" id="SDHZ01000002">
    <property type="protein sequence ID" value="RXK83289.1"/>
    <property type="molecule type" value="Genomic_DNA"/>
</dbReference>
<dbReference type="GO" id="GO:0006783">
    <property type="term" value="P:heme biosynthetic process"/>
    <property type="evidence" value="ECO:0007669"/>
    <property type="project" value="TreeGrafter"/>
</dbReference>
<dbReference type="PANTHER" id="PTHR11557">
    <property type="entry name" value="PORPHOBILINOGEN DEAMINASE"/>
    <property type="match status" value="1"/>
</dbReference>
<evidence type="ECO:0000313" key="13">
    <source>
        <dbReference type="Proteomes" id="UP000290545"/>
    </source>
</evidence>
<evidence type="ECO:0000256" key="4">
    <source>
        <dbReference type="ARBA" id="ARBA00005638"/>
    </source>
</evidence>
<comment type="pathway">
    <text evidence="3">Porphyrin-containing compound metabolism; protoporphyrin-IX biosynthesis; coproporphyrinogen-III from 5-aminolevulinate: step 2/4.</text>
</comment>
<feature type="domain" description="Porphobilinogen deaminase N-terminal" evidence="10">
    <location>
        <begin position="5"/>
        <end position="215"/>
    </location>
</feature>
<dbReference type="Pfam" id="PF03900">
    <property type="entry name" value="Porphobil_deamC"/>
    <property type="match status" value="1"/>
</dbReference>
<organism evidence="12 13">
    <name type="scientific">Filimonas effusa</name>
    <dbReference type="NCBI Taxonomy" id="2508721"/>
    <lineage>
        <taxon>Bacteria</taxon>
        <taxon>Pseudomonadati</taxon>
        <taxon>Bacteroidota</taxon>
        <taxon>Chitinophagia</taxon>
        <taxon>Chitinophagales</taxon>
        <taxon>Chitinophagaceae</taxon>
        <taxon>Filimonas</taxon>
    </lineage>
</organism>
<accession>A0A4Q1D4F5</accession>
<dbReference type="SUPFAM" id="SSF54782">
    <property type="entry name" value="Porphobilinogen deaminase (hydroxymethylbilane synthase), C-terminal domain"/>
    <property type="match status" value="1"/>
</dbReference>
<dbReference type="AlphaFoldDB" id="A0A4Q1D4F5"/>
<evidence type="ECO:0000313" key="12">
    <source>
        <dbReference type="EMBL" id="RXK83289.1"/>
    </source>
</evidence>
<dbReference type="PROSITE" id="PS00533">
    <property type="entry name" value="PORPHOBILINOGEN_DEAM"/>
    <property type="match status" value="1"/>
</dbReference>
<evidence type="ECO:0000256" key="7">
    <source>
        <dbReference type="ARBA" id="ARBA00023244"/>
    </source>
</evidence>
<dbReference type="Pfam" id="PF01379">
    <property type="entry name" value="Porphobil_deam"/>
    <property type="match status" value="1"/>
</dbReference>
<evidence type="ECO:0000259" key="11">
    <source>
        <dbReference type="Pfam" id="PF03900"/>
    </source>
</evidence>
<dbReference type="RefSeq" id="WP_129004342.1">
    <property type="nucleotide sequence ID" value="NZ_SDHZ01000002.1"/>
</dbReference>
<evidence type="ECO:0000259" key="10">
    <source>
        <dbReference type="Pfam" id="PF01379"/>
    </source>
</evidence>